<feature type="zinc finger region" description="dksA C4-type" evidence="4">
    <location>
        <begin position="87"/>
        <end position="111"/>
    </location>
</feature>
<keyword evidence="2" id="KW-0863">Zinc-finger</keyword>
<dbReference type="PANTHER" id="PTHR33823">
    <property type="entry name" value="RNA POLYMERASE-BINDING TRANSCRIPTION FACTOR DKSA-RELATED"/>
    <property type="match status" value="1"/>
</dbReference>
<reference evidence="7" key="1">
    <citation type="journal article" date="2019" name="Int. J. Syst. Evol. Microbiol.">
        <title>The Global Catalogue of Microorganisms (GCM) 10K type strain sequencing project: providing services to taxonomists for standard genome sequencing and annotation.</title>
        <authorList>
            <consortium name="The Broad Institute Genomics Platform"/>
            <consortium name="The Broad Institute Genome Sequencing Center for Infectious Disease"/>
            <person name="Wu L."/>
            <person name="Ma J."/>
        </authorList>
    </citation>
    <scope>NUCLEOTIDE SEQUENCE [LARGE SCALE GENOMIC DNA]</scope>
    <source>
        <strain evidence="7">JCM 15933</strain>
    </source>
</reference>
<dbReference type="EMBL" id="BAAAQD010000017">
    <property type="protein sequence ID" value="GAA1543350.1"/>
    <property type="molecule type" value="Genomic_DNA"/>
</dbReference>
<sequence length="112" mass="12017">MADDETRAGLGQLRAAVAGEVDRLEADLRAVFEASQDSNADDEHDPEGSTIAYERAQLAAVLDATRRRLADLDDALARLDSGEYGICERCGRPIPAGRLAIRPFARTCVACA</sequence>
<dbReference type="InterPro" id="IPR037187">
    <property type="entry name" value="DnaK_N"/>
</dbReference>
<feature type="domain" description="Zinc finger DksA/TraR C4-type" evidence="5">
    <location>
        <begin position="82"/>
        <end position="112"/>
    </location>
</feature>
<proteinExistence type="predicted"/>
<dbReference type="InterPro" id="IPR000962">
    <property type="entry name" value="Znf_DskA_TraR"/>
</dbReference>
<dbReference type="SUPFAM" id="SSF57716">
    <property type="entry name" value="Glucocorticoid receptor-like (DNA-binding domain)"/>
    <property type="match status" value="1"/>
</dbReference>
<evidence type="ECO:0000313" key="6">
    <source>
        <dbReference type="EMBL" id="GAA1543350.1"/>
    </source>
</evidence>
<comment type="caution">
    <text evidence="6">The sequence shown here is derived from an EMBL/GenBank/DDBJ whole genome shotgun (WGS) entry which is preliminary data.</text>
</comment>
<protein>
    <submittedName>
        <fullName evidence="6">TraR/DksA C4-type zinc finger protein</fullName>
    </submittedName>
</protein>
<dbReference type="RefSeq" id="WP_344507472.1">
    <property type="nucleotide sequence ID" value="NZ_BAAAQD010000017.1"/>
</dbReference>
<keyword evidence="3" id="KW-0862">Zinc</keyword>
<name>A0ABP4MGY6_9ACTN</name>
<dbReference type="PANTHER" id="PTHR33823:SF4">
    <property type="entry name" value="GENERAL STRESS PROTEIN 16O"/>
    <property type="match status" value="1"/>
</dbReference>
<keyword evidence="7" id="KW-1185">Reference proteome</keyword>
<dbReference type="SUPFAM" id="SSF109635">
    <property type="entry name" value="DnaK suppressor protein DksA, alpha-hairpin domain"/>
    <property type="match status" value="1"/>
</dbReference>
<dbReference type="Proteomes" id="UP001501470">
    <property type="component" value="Unassembled WGS sequence"/>
</dbReference>
<organism evidence="6 7">
    <name type="scientific">Dactylosporangium maewongense</name>
    <dbReference type="NCBI Taxonomy" id="634393"/>
    <lineage>
        <taxon>Bacteria</taxon>
        <taxon>Bacillati</taxon>
        <taxon>Actinomycetota</taxon>
        <taxon>Actinomycetes</taxon>
        <taxon>Micromonosporales</taxon>
        <taxon>Micromonosporaceae</taxon>
        <taxon>Dactylosporangium</taxon>
    </lineage>
</organism>
<evidence type="ECO:0000313" key="7">
    <source>
        <dbReference type="Proteomes" id="UP001501470"/>
    </source>
</evidence>
<gene>
    <name evidence="6" type="ORF">GCM10009827_073770</name>
</gene>
<evidence type="ECO:0000256" key="1">
    <source>
        <dbReference type="ARBA" id="ARBA00022723"/>
    </source>
</evidence>
<evidence type="ECO:0000256" key="3">
    <source>
        <dbReference type="ARBA" id="ARBA00022833"/>
    </source>
</evidence>
<accession>A0ABP4MGY6</accession>
<evidence type="ECO:0000256" key="2">
    <source>
        <dbReference type="ARBA" id="ARBA00022771"/>
    </source>
</evidence>
<dbReference type="PROSITE" id="PS51128">
    <property type="entry name" value="ZF_DKSA_2"/>
    <property type="match status" value="1"/>
</dbReference>
<dbReference type="InterPro" id="IPR020458">
    <property type="entry name" value="Znf_DskA_TraR_CS"/>
</dbReference>
<dbReference type="Gene3D" id="1.20.120.910">
    <property type="entry name" value="DksA, coiled-coil domain"/>
    <property type="match status" value="1"/>
</dbReference>
<evidence type="ECO:0000259" key="5">
    <source>
        <dbReference type="Pfam" id="PF01258"/>
    </source>
</evidence>
<dbReference type="PROSITE" id="PS01102">
    <property type="entry name" value="ZF_DKSA_1"/>
    <property type="match status" value="1"/>
</dbReference>
<dbReference type="Pfam" id="PF01258">
    <property type="entry name" value="zf-dskA_traR"/>
    <property type="match status" value="1"/>
</dbReference>
<evidence type="ECO:0000256" key="4">
    <source>
        <dbReference type="PROSITE-ProRule" id="PRU00510"/>
    </source>
</evidence>
<keyword evidence="1" id="KW-0479">Metal-binding</keyword>